<dbReference type="EMBL" id="CM016558">
    <property type="protein sequence ID" value="TKW04372.1"/>
    <property type="molecule type" value="Genomic_DNA"/>
</dbReference>
<dbReference type="Gramene" id="TKW04372">
    <property type="protein sequence ID" value="TKW04372"/>
    <property type="gene ID" value="SEVIR_7G104700v2"/>
</dbReference>
<reference evidence="7" key="1">
    <citation type="submission" date="2019-03" db="EMBL/GenBank/DDBJ databases">
        <title>WGS assembly of Setaria viridis.</title>
        <authorList>
            <person name="Huang P."/>
            <person name="Jenkins J."/>
            <person name="Grimwood J."/>
            <person name="Barry K."/>
            <person name="Healey A."/>
            <person name="Mamidi S."/>
            <person name="Sreedasyam A."/>
            <person name="Shu S."/>
            <person name="Feldman M."/>
            <person name="Wu J."/>
            <person name="Yu Y."/>
            <person name="Chen C."/>
            <person name="Johnson J."/>
            <person name="Rokhsar D."/>
            <person name="Baxter I."/>
            <person name="Schmutz J."/>
            <person name="Brutnell T."/>
            <person name="Kellogg E."/>
        </authorList>
    </citation>
    <scope>NUCLEOTIDE SEQUENCE [LARGE SCALE GENOMIC DNA]</scope>
</reference>
<dbReference type="PANTHER" id="PTHR31113:SF2">
    <property type="entry name" value="OS04G0423200 PROTEIN"/>
    <property type="match status" value="1"/>
</dbReference>
<evidence type="ECO:0000256" key="1">
    <source>
        <dbReference type="ARBA" id="ARBA00004370"/>
    </source>
</evidence>
<dbReference type="OMA" id="HKASGIC"/>
<dbReference type="AlphaFoldDB" id="A0A4U6TQX4"/>
<keyword evidence="8" id="KW-1185">Reference proteome</keyword>
<comment type="subcellular location">
    <subcellularLocation>
        <location evidence="1">Membrane</location>
    </subcellularLocation>
</comment>
<feature type="transmembrane region" description="Helical" evidence="6">
    <location>
        <begin position="187"/>
        <end position="204"/>
    </location>
</feature>
<gene>
    <name evidence="7" type="ORF">SEVIR_7G104700v2</name>
</gene>
<protein>
    <submittedName>
        <fullName evidence="7">Uncharacterized protein</fullName>
    </submittedName>
</protein>
<evidence type="ECO:0000256" key="3">
    <source>
        <dbReference type="ARBA" id="ARBA00022692"/>
    </source>
</evidence>
<evidence type="ECO:0000256" key="6">
    <source>
        <dbReference type="SAM" id="Phobius"/>
    </source>
</evidence>
<evidence type="ECO:0000313" key="8">
    <source>
        <dbReference type="Proteomes" id="UP000298652"/>
    </source>
</evidence>
<evidence type="ECO:0000313" key="7">
    <source>
        <dbReference type="EMBL" id="TKW04372.1"/>
    </source>
</evidence>
<evidence type="ECO:0000256" key="2">
    <source>
        <dbReference type="ARBA" id="ARBA00009074"/>
    </source>
</evidence>
<keyword evidence="3 6" id="KW-0812">Transmembrane</keyword>
<keyword evidence="4 6" id="KW-1133">Transmembrane helix</keyword>
<sequence length="355" mass="39904">MPAIFHIIRTFAEKLCALQERMETPVRAQGPLNIEEEYNNTLRTQSNACFLSKKQQSEEEMEVLHDNHQGLISPMLQDMVLHRRTSSEIELAMAGYFDASAEASEMCRQLLRSIKSTQSNYQSMESFLASMSDGSARELVRSNPFCTMTRSNFRQIHERYSSILQSIRSSHRRVTRKLRMVKAIKKLSRTCVLMVCGAAAAGTIGAAAHLLFFGLLIVPAAAGLCPAALRRRRLSARTAARELRPGGMTSLVRLREQLDTAAKGTYVLGRDLDTVSHLVARLSDGIERENAMARRCAERAGDRCPVQEMVGELRRSCSSSRRLADELEEHVCLCLATIHRVRLLVIQEISKQPWI</sequence>
<dbReference type="Proteomes" id="UP000298652">
    <property type="component" value="Chromosome 7"/>
</dbReference>
<proteinExistence type="inferred from homology"/>
<dbReference type="PANTHER" id="PTHR31113">
    <property type="entry name" value="UPF0496 PROTEIN 3-RELATED"/>
    <property type="match status" value="1"/>
</dbReference>
<keyword evidence="5 6" id="KW-0472">Membrane</keyword>
<dbReference type="InterPro" id="IPR007749">
    <property type="entry name" value="DUF677"/>
</dbReference>
<organism evidence="7 8">
    <name type="scientific">Setaria viridis</name>
    <name type="common">Green bristlegrass</name>
    <name type="synonym">Setaria italica subsp. viridis</name>
    <dbReference type="NCBI Taxonomy" id="4556"/>
    <lineage>
        <taxon>Eukaryota</taxon>
        <taxon>Viridiplantae</taxon>
        <taxon>Streptophyta</taxon>
        <taxon>Embryophyta</taxon>
        <taxon>Tracheophyta</taxon>
        <taxon>Spermatophyta</taxon>
        <taxon>Magnoliopsida</taxon>
        <taxon>Liliopsida</taxon>
        <taxon>Poales</taxon>
        <taxon>Poaceae</taxon>
        <taxon>PACMAD clade</taxon>
        <taxon>Panicoideae</taxon>
        <taxon>Panicodae</taxon>
        <taxon>Paniceae</taxon>
        <taxon>Cenchrinae</taxon>
        <taxon>Setaria</taxon>
    </lineage>
</organism>
<accession>A0A4U6TQX4</accession>
<comment type="similarity">
    <text evidence="2">Belongs to the UPF0496 family.</text>
</comment>
<name>A0A4U6TQX4_SETVI</name>
<evidence type="ECO:0000256" key="5">
    <source>
        <dbReference type="ARBA" id="ARBA00023136"/>
    </source>
</evidence>
<dbReference type="GO" id="GO:0016020">
    <property type="term" value="C:membrane"/>
    <property type="evidence" value="ECO:0007669"/>
    <property type="project" value="UniProtKB-SubCell"/>
</dbReference>
<feature type="transmembrane region" description="Helical" evidence="6">
    <location>
        <begin position="210"/>
        <end position="229"/>
    </location>
</feature>
<evidence type="ECO:0000256" key="4">
    <source>
        <dbReference type="ARBA" id="ARBA00022989"/>
    </source>
</evidence>